<sequence length="26" mass="2612">SPRLRPSATSASRCHPTDGATPSSAT</sequence>
<protein>
    <submittedName>
        <fullName evidence="2">Uncharacterized protein</fullName>
    </submittedName>
</protein>
<feature type="non-terminal residue" evidence="2">
    <location>
        <position position="1"/>
    </location>
</feature>
<dbReference type="EMBL" id="UINC01192427">
    <property type="protein sequence ID" value="SVE07563.1"/>
    <property type="molecule type" value="Genomic_DNA"/>
</dbReference>
<proteinExistence type="predicted"/>
<accession>A0A383AJ13</accession>
<gene>
    <name evidence="2" type="ORF">METZ01_LOCUS460417</name>
</gene>
<reference evidence="2" key="1">
    <citation type="submission" date="2018-05" db="EMBL/GenBank/DDBJ databases">
        <authorList>
            <person name="Lanie J.A."/>
            <person name="Ng W.-L."/>
            <person name="Kazmierczak K.M."/>
            <person name="Andrzejewski T.M."/>
            <person name="Davidsen T.M."/>
            <person name="Wayne K.J."/>
            <person name="Tettelin H."/>
            <person name="Glass J.I."/>
            <person name="Rusch D."/>
            <person name="Podicherti R."/>
            <person name="Tsui H.-C.T."/>
            <person name="Winkler M.E."/>
        </authorList>
    </citation>
    <scope>NUCLEOTIDE SEQUENCE</scope>
</reference>
<feature type="region of interest" description="Disordered" evidence="1">
    <location>
        <begin position="1"/>
        <end position="26"/>
    </location>
</feature>
<dbReference type="AlphaFoldDB" id="A0A383AJ13"/>
<feature type="non-terminal residue" evidence="2">
    <location>
        <position position="26"/>
    </location>
</feature>
<evidence type="ECO:0000313" key="2">
    <source>
        <dbReference type="EMBL" id="SVE07563.1"/>
    </source>
</evidence>
<organism evidence="2">
    <name type="scientific">marine metagenome</name>
    <dbReference type="NCBI Taxonomy" id="408172"/>
    <lineage>
        <taxon>unclassified sequences</taxon>
        <taxon>metagenomes</taxon>
        <taxon>ecological metagenomes</taxon>
    </lineage>
</organism>
<name>A0A383AJ13_9ZZZZ</name>
<evidence type="ECO:0000256" key="1">
    <source>
        <dbReference type="SAM" id="MobiDB-lite"/>
    </source>
</evidence>